<dbReference type="InterPro" id="IPR017850">
    <property type="entry name" value="Alkaline_phosphatase_core_sf"/>
</dbReference>
<dbReference type="OrthoDB" id="100846at2157"/>
<evidence type="ECO:0008006" key="5">
    <source>
        <dbReference type="Google" id="ProtNLM"/>
    </source>
</evidence>
<dbReference type="AlphaFoldDB" id="A0A1N7E0B4"/>
<protein>
    <recommendedName>
        <fullName evidence="5">Sulfatase</fullName>
    </recommendedName>
</protein>
<dbReference type="SUPFAM" id="SSF53649">
    <property type="entry name" value="Alkaline phosphatase-like"/>
    <property type="match status" value="1"/>
</dbReference>
<dbReference type="KEGG" id="hda:BB347_06395"/>
<reference evidence="1 4" key="1">
    <citation type="submission" date="2017-01" db="EMBL/GenBank/DDBJ databases">
        <title>Complete genome sequence of Haloterrigena daqingensis type strain (JX313T).</title>
        <authorList>
            <person name="Shuang W."/>
        </authorList>
    </citation>
    <scope>NUCLEOTIDE SEQUENCE [LARGE SCALE GENOMIC DNA]</scope>
    <source>
        <strain evidence="1 4">JX313</strain>
    </source>
</reference>
<dbReference type="Proteomes" id="UP000185687">
    <property type="component" value="Unassembled WGS sequence"/>
</dbReference>
<dbReference type="EMBL" id="CP019327">
    <property type="protein sequence ID" value="APX96279.1"/>
    <property type="molecule type" value="Genomic_DNA"/>
</dbReference>
<name>A0A1N7E0B4_9EURY</name>
<dbReference type="Proteomes" id="UP000187321">
    <property type="component" value="Chromosome"/>
</dbReference>
<dbReference type="STRING" id="588898.BB347_06395"/>
<proteinExistence type="predicted"/>
<keyword evidence="3" id="KW-1185">Reference proteome</keyword>
<dbReference type="GeneID" id="30955556"/>
<dbReference type="RefSeq" id="WP_076582094.1">
    <property type="nucleotide sequence ID" value="NZ_CP019327.1"/>
</dbReference>
<accession>A0A1N7E0B4</accession>
<reference evidence="2 3" key="2">
    <citation type="submission" date="2017-01" db="EMBL/GenBank/DDBJ databases">
        <authorList>
            <person name="Mah S.A."/>
            <person name="Swanson W.J."/>
            <person name="Moy G.W."/>
            <person name="Vacquier V.D."/>
        </authorList>
    </citation>
    <scope>NUCLEOTIDE SEQUENCE [LARGE SCALE GENOMIC DNA]</scope>
    <source>
        <strain evidence="2 3">CGMCC 1.8909</strain>
    </source>
</reference>
<evidence type="ECO:0000313" key="1">
    <source>
        <dbReference type="EMBL" id="APX96279.1"/>
    </source>
</evidence>
<evidence type="ECO:0000313" key="4">
    <source>
        <dbReference type="Proteomes" id="UP000187321"/>
    </source>
</evidence>
<sequence length="326" mass="36935">MAVGSLLPDRYSLENVEKVARNPRLLKKELFTLGLGVNARASRLQSARAGRTDGIDMIAADWDNLLILDGCRYDMFAAQSDLEGTLSRKRSLGSDSWEFMETNFEGRSLHDTVYVTANPHVYELEDDVFHATVDLLERGWDEETRTVRPETVVEEAIAAHERYPDKRLIVHFMQPHFPFIGPTGRRFSHMGLEHHLDDEERSSAPNPWFGLVHEQDIDIETVVAAYRENLDLTLPHVETLVEKLDGKSVVTADHGNLIGERGFPIPIRLYGHPRGLHMDQLLAVPWLEAEHTDRRKIVAEPPVESVDETNADDDVVEDRLSALGYV</sequence>
<evidence type="ECO:0000313" key="2">
    <source>
        <dbReference type="EMBL" id="SIR81509.1"/>
    </source>
</evidence>
<organism evidence="2 3">
    <name type="scientific">Natronorubrum daqingense</name>
    <dbReference type="NCBI Taxonomy" id="588898"/>
    <lineage>
        <taxon>Archaea</taxon>
        <taxon>Methanobacteriati</taxon>
        <taxon>Methanobacteriota</taxon>
        <taxon>Stenosarchaea group</taxon>
        <taxon>Halobacteria</taxon>
        <taxon>Halobacteriales</taxon>
        <taxon>Natrialbaceae</taxon>
        <taxon>Natronorubrum</taxon>
    </lineage>
</organism>
<dbReference type="Gene3D" id="3.40.720.10">
    <property type="entry name" value="Alkaline Phosphatase, subunit A"/>
    <property type="match status" value="1"/>
</dbReference>
<evidence type="ECO:0000313" key="3">
    <source>
        <dbReference type="Proteomes" id="UP000185687"/>
    </source>
</evidence>
<dbReference type="EMBL" id="FTNP01000003">
    <property type="protein sequence ID" value="SIR81509.1"/>
    <property type="molecule type" value="Genomic_DNA"/>
</dbReference>
<gene>
    <name evidence="1" type="ORF">BB347_06395</name>
    <name evidence="2" type="ORF">SAMN05421809_2365</name>
</gene>